<gene>
    <name evidence="10" type="ORF">AGOS_AEL295C</name>
</gene>
<keyword evidence="7" id="KW-0539">Nucleus</keyword>
<feature type="domain" description="Copper-fist" evidence="9">
    <location>
        <begin position="1"/>
        <end position="40"/>
    </location>
</feature>
<evidence type="ECO:0000256" key="2">
    <source>
        <dbReference type="ARBA" id="ARBA00022723"/>
    </source>
</evidence>
<dbReference type="RefSeq" id="NP_984565.1">
    <property type="nucleotide sequence ID" value="NM_209918.1"/>
</dbReference>
<feature type="region of interest" description="Disordered" evidence="8">
    <location>
        <begin position="306"/>
        <end position="363"/>
    </location>
</feature>
<keyword evidence="3" id="KW-0862">Zinc</keyword>
<feature type="region of interest" description="Disordered" evidence="8">
    <location>
        <begin position="100"/>
        <end position="145"/>
    </location>
</feature>
<keyword evidence="2" id="KW-0479">Metal-binding</keyword>
<dbReference type="Proteomes" id="UP000000591">
    <property type="component" value="Chromosome V"/>
</dbReference>
<reference evidence="10 11" key="1">
    <citation type="journal article" date="2004" name="Science">
        <title>The Ashbya gossypii genome as a tool for mapping the ancient Saccharomyces cerevisiae genome.</title>
        <authorList>
            <person name="Dietrich F.S."/>
            <person name="Voegeli S."/>
            <person name="Brachat S."/>
            <person name="Lerch A."/>
            <person name="Gates K."/>
            <person name="Steiner S."/>
            <person name="Mohr C."/>
            <person name="Pohlmann R."/>
            <person name="Luedi P."/>
            <person name="Choi S."/>
            <person name="Wing R.A."/>
            <person name="Flavier A."/>
            <person name="Gaffney T.D."/>
            <person name="Philippsen P."/>
        </authorList>
    </citation>
    <scope>NUCLEOTIDE SEQUENCE [LARGE SCALE GENOMIC DNA]</scope>
    <source>
        <strain evidence="11">ATCC 10895 / CBS 109.51 / FGSC 9923 / NRRL Y-1056</strain>
    </source>
</reference>
<feature type="region of interest" description="Disordered" evidence="8">
    <location>
        <begin position="504"/>
        <end position="526"/>
    </location>
</feature>
<evidence type="ECO:0000313" key="10">
    <source>
        <dbReference type="EMBL" id="AAS52389.1"/>
    </source>
</evidence>
<dbReference type="GO" id="GO:0000981">
    <property type="term" value="F:DNA-binding transcription factor activity, RNA polymerase II-specific"/>
    <property type="evidence" value="ECO:0000318"/>
    <property type="project" value="GO_Central"/>
</dbReference>
<dbReference type="PANTHER" id="PTHR28088:SF5">
    <property type="entry name" value="TRANSCRIPTIONAL ACTIVATOR HAA1-RELATED"/>
    <property type="match status" value="1"/>
</dbReference>
<evidence type="ECO:0000256" key="4">
    <source>
        <dbReference type="ARBA" id="ARBA00023008"/>
    </source>
</evidence>
<organism evidence="10 11">
    <name type="scientific">Eremothecium gossypii (strain ATCC 10895 / CBS 109.51 / FGSC 9923 / NRRL Y-1056)</name>
    <name type="common">Yeast</name>
    <name type="synonym">Ashbya gossypii</name>
    <dbReference type="NCBI Taxonomy" id="284811"/>
    <lineage>
        <taxon>Eukaryota</taxon>
        <taxon>Fungi</taxon>
        <taxon>Dikarya</taxon>
        <taxon>Ascomycota</taxon>
        <taxon>Saccharomycotina</taxon>
        <taxon>Saccharomycetes</taxon>
        <taxon>Saccharomycetales</taxon>
        <taxon>Saccharomycetaceae</taxon>
        <taxon>Eremothecium</taxon>
    </lineage>
</organism>
<dbReference type="InParanoid" id="Q758P8"/>
<dbReference type="AlphaFoldDB" id="Q758P8"/>
<dbReference type="SMART" id="SM00412">
    <property type="entry name" value="Cu_FIST"/>
    <property type="match status" value="1"/>
</dbReference>
<dbReference type="SUPFAM" id="SSF57879">
    <property type="entry name" value="Zinc domain conserved in yeast copper-regulated transcription factors"/>
    <property type="match status" value="1"/>
</dbReference>
<dbReference type="PRINTS" id="PR00617">
    <property type="entry name" value="COPPERFIST"/>
</dbReference>
<dbReference type="GO" id="GO:0000978">
    <property type="term" value="F:RNA polymerase II cis-regulatory region sequence-specific DNA binding"/>
    <property type="evidence" value="ECO:0000318"/>
    <property type="project" value="GO_Central"/>
</dbReference>
<protein>
    <submittedName>
        <fullName evidence="10">AEL295Cp</fullName>
    </submittedName>
</protein>
<evidence type="ECO:0000256" key="8">
    <source>
        <dbReference type="SAM" id="MobiDB-lite"/>
    </source>
</evidence>
<dbReference type="PROSITE" id="PS50073">
    <property type="entry name" value="COPPER_FIST_2"/>
    <property type="match status" value="1"/>
</dbReference>
<sequence length="544" mass="58814">MVLLNGVKYACERCIRGHRVTTCNHTDQPLMMIKPKGRPSTTCAHCKELKKNRNAHPSGVCTCGREEKRRQLRAAKEEARVRGRRCRCADREACVCHKTRRRRDDGEAGSASEQSSVDGHVMGSPHEPWDAASAASSLPPELSLESATPLGLEPLHAMKPITPLTRTHVGEVSIPLHEYVPAELDNSVQSANPLLNLNDRICLQDGAGREERLSFFADTSKARPNYSELKQRRLARAVDGTYAQSMRSASSTELASPAASASSASLLHTLNSSDSLSSYLTAGGSAYYSTHYQDMLHHSFSHLGSMPLAPSPQSSATATHLTGGDQPPTSQFLDSPDPAYRHPAYRHPASILHPPTGQAGDATAPAQCQVAPAMVQPVRQRSVSIHRNHRYEKFPTSNPSQPKDSPLGPVAVLAAHSFQDLSSVGQSTRQDAFAYSNHSVVANDRQPSLPRNPAPDSTFTAEFNQLLSESSNCLELDSIFSGNSVLWNGETLTSEARATLEGDVPSVSEDARDDSQANSAQNGPEVLSLADTEYADLDSLITNL</sequence>
<dbReference type="GO" id="GO:0005507">
    <property type="term" value="F:copper ion binding"/>
    <property type="evidence" value="ECO:0000318"/>
    <property type="project" value="GO_Central"/>
</dbReference>
<dbReference type="GO" id="GO:0045944">
    <property type="term" value="P:positive regulation of transcription by RNA polymerase II"/>
    <property type="evidence" value="ECO:0000318"/>
    <property type="project" value="GO_Central"/>
</dbReference>
<dbReference type="Pfam" id="PF00649">
    <property type="entry name" value="Copper-fist"/>
    <property type="match status" value="1"/>
</dbReference>
<name>Q758P8_EREGS</name>
<dbReference type="PROSITE" id="PS01119">
    <property type="entry name" value="COPPER_FIST_1"/>
    <property type="match status" value="1"/>
</dbReference>
<dbReference type="InterPro" id="IPR036395">
    <property type="entry name" value="Cu_fist_DNA-bd_dom_sf"/>
</dbReference>
<evidence type="ECO:0000256" key="3">
    <source>
        <dbReference type="ARBA" id="ARBA00022833"/>
    </source>
</evidence>
<dbReference type="PANTHER" id="PTHR28088">
    <property type="entry name" value="TRANSCRIPTIONAL ACTIVATOR HAA1-RELATED"/>
    <property type="match status" value="1"/>
</dbReference>
<feature type="compositionally biased region" description="Low complexity" evidence="8">
    <location>
        <begin position="131"/>
        <end position="145"/>
    </location>
</feature>
<dbReference type="OrthoDB" id="5600085at2759"/>
<dbReference type="InterPro" id="IPR001083">
    <property type="entry name" value="Cu_fist_DNA-bd_dom"/>
</dbReference>
<accession>Q758P8</accession>
<feature type="compositionally biased region" description="Polar residues" evidence="8">
    <location>
        <begin position="311"/>
        <end position="320"/>
    </location>
</feature>
<comment type="subcellular location">
    <subcellularLocation>
        <location evidence="1">Nucleus</location>
    </subcellularLocation>
</comment>
<dbReference type="HOGENOM" id="CLU_480631_0_0_1"/>
<evidence type="ECO:0000256" key="5">
    <source>
        <dbReference type="ARBA" id="ARBA00023015"/>
    </source>
</evidence>
<dbReference type="GeneID" id="4620741"/>
<reference evidence="11" key="2">
    <citation type="journal article" date="2013" name="G3 (Bethesda)">
        <title>Genomes of Ashbya fungi isolated from insects reveal four mating-type loci, numerous translocations, lack of transposons, and distinct gene duplications.</title>
        <authorList>
            <person name="Dietrich F.S."/>
            <person name="Voegeli S."/>
            <person name="Kuo S."/>
            <person name="Philippsen P."/>
        </authorList>
    </citation>
    <scope>GENOME REANNOTATION</scope>
    <source>
        <strain evidence="11">ATCC 10895 / CBS 109.51 / FGSC 9923 / NRRL Y-1056</strain>
    </source>
</reference>
<keyword evidence="11" id="KW-1185">Reference proteome</keyword>
<evidence type="ECO:0000256" key="6">
    <source>
        <dbReference type="ARBA" id="ARBA00023163"/>
    </source>
</evidence>
<evidence type="ECO:0000313" key="11">
    <source>
        <dbReference type="Proteomes" id="UP000000591"/>
    </source>
</evidence>
<dbReference type="EMBL" id="AE016818">
    <property type="protein sequence ID" value="AAS52389.1"/>
    <property type="molecule type" value="Genomic_DNA"/>
</dbReference>
<dbReference type="Gene3D" id="3.90.430.10">
    <property type="entry name" value="Copper fist DNA-binding domain"/>
    <property type="match status" value="1"/>
</dbReference>
<evidence type="ECO:0000259" key="9">
    <source>
        <dbReference type="PROSITE" id="PS50073"/>
    </source>
</evidence>
<evidence type="ECO:0000256" key="1">
    <source>
        <dbReference type="ARBA" id="ARBA00004123"/>
    </source>
</evidence>
<proteinExistence type="predicted"/>
<keyword evidence="5" id="KW-0805">Transcription regulation</keyword>
<dbReference type="InterPro" id="IPR051763">
    <property type="entry name" value="Copper_Homeo_Regul"/>
</dbReference>
<dbReference type="FunFam" id="3.90.430.10:FF:000001">
    <property type="entry name" value="Copper fist DNA-binding protein"/>
    <property type="match status" value="1"/>
</dbReference>
<dbReference type="GO" id="GO:0006879">
    <property type="term" value="P:intracellular iron ion homeostasis"/>
    <property type="evidence" value="ECO:0000318"/>
    <property type="project" value="GO_Central"/>
</dbReference>
<dbReference type="GO" id="GO:0006878">
    <property type="term" value="P:intracellular copper ion homeostasis"/>
    <property type="evidence" value="ECO:0000318"/>
    <property type="project" value="GO_Central"/>
</dbReference>
<dbReference type="eggNOG" id="ENOG502S7CA">
    <property type="taxonomic scope" value="Eukaryota"/>
</dbReference>
<evidence type="ECO:0000256" key="7">
    <source>
        <dbReference type="ARBA" id="ARBA00023242"/>
    </source>
</evidence>
<dbReference type="STRING" id="284811.Q758P8"/>
<dbReference type="GO" id="GO:0005634">
    <property type="term" value="C:nucleus"/>
    <property type="evidence" value="ECO:0000318"/>
    <property type="project" value="GO_Central"/>
</dbReference>
<dbReference type="SMART" id="SM01090">
    <property type="entry name" value="Copper-fist"/>
    <property type="match status" value="1"/>
</dbReference>
<keyword evidence="4" id="KW-0186">Copper</keyword>
<dbReference type="KEGG" id="ago:AGOS_AEL295C"/>
<keyword evidence="6" id="KW-0804">Transcription</keyword>